<sequence>MPVRWCCKRLKAHRSTCSRRSPRCGERASSNRGPPQAVGQDRIVVPGWVCAIRKTEEAIRIAHDKIRKEAARKGKQVQPQTLKFAQYVIVFTTFPELTFPASEVLEWYRIRWQVELVFKRFKSLAQLGHLPKYDDESAKAWLYGKLLVALIHHATAISPWGYHLAAISTTQRVA</sequence>
<feature type="region of interest" description="Disordered" evidence="1">
    <location>
        <begin position="19"/>
        <end position="39"/>
    </location>
</feature>
<gene>
    <name evidence="3" type="ORF">E4P82_19790</name>
</gene>
<name>A0ABX1TRD7_9GAMM</name>
<dbReference type="InterPro" id="IPR002559">
    <property type="entry name" value="Transposase_11"/>
</dbReference>
<comment type="caution">
    <text evidence="3">The sequence shown here is derived from an EMBL/GenBank/DDBJ whole genome shotgun (WGS) entry which is preliminary data.</text>
</comment>
<dbReference type="InterPro" id="IPR012337">
    <property type="entry name" value="RNaseH-like_sf"/>
</dbReference>
<dbReference type="PANTHER" id="PTHR33258">
    <property type="entry name" value="TRANSPOSASE INSL FOR INSERTION SEQUENCE ELEMENT IS186A-RELATED"/>
    <property type="match status" value="1"/>
</dbReference>
<organism evidence="3 4">
    <name type="scientific">Candidatus Competibacter phosphatis</name>
    <dbReference type="NCBI Taxonomy" id="221280"/>
    <lineage>
        <taxon>Bacteria</taxon>
        <taxon>Pseudomonadati</taxon>
        <taxon>Pseudomonadota</taxon>
        <taxon>Gammaproteobacteria</taxon>
        <taxon>Candidatus Competibacteraceae</taxon>
        <taxon>Candidatus Competibacter</taxon>
    </lineage>
</organism>
<evidence type="ECO:0000256" key="1">
    <source>
        <dbReference type="SAM" id="MobiDB-lite"/>
    </source>
</evidence>
<dbReference type="PANTHER" id="PTHR33258:SF1">
    <property type="entry name" value="TRANSPOSASE INSL FOR INSERTION SEQUENCE ELEMENT IS186A-RELATED"/>
    <property type="match status" value="1"/>
</dbReference>
<reference evidence="3 4" key="1">
    <citation type="submission" date="2019-03" db="EMBL/GenBank/DDBJ databases">
        <title>Metabolic reconstructions from genomes of highly enriched 'Candidatus Accumulibacter' and 'Candidatus Competibacter' bioreactor populations.</title>
        <authorList>
            <person name="Annavajhala M.K."/>
            <person name="Welles L."/>
            <person name="Abbas B."/>
            <person name="Sorokin D."/>
            <person name="Park H."/>
            <person name="Van Loosdrecht M."/>
            <person name="Chandran K."/>
        </authorList>
    </citation>
    <scope>NUCLEOTIDE SEQUENCE [LARGE SCALE GENOMIC DNA]</scope>
    <source>
        <strain evidence="3 4">SBR_G</strain>
    </source>
</reference>
<dbReference type="Proteomes" id="UP000760480">
    <property type="component" value="Unassembled WGS sequence"/>
</dbReference>
<evidence type="ECO:0000313" key="3">
    <source>
        <dbReference type="EMBL" id="NMQ21241.1"/>
    </source>
</evidence>
<dbReference type="SUPFAM" id="SSF53098">
    <property type="entry name" value="Ribonuclease H-like"/>
    <property type="match status" value="1"/>
</dbReference>
<feature type="domain" description="Transposase IS4-like" evidence="2">
    <location>
        <begin position="66"/>
        <end position="150"/>
    </location>
</feature>
<accession>A0ABX1TRD7</accession>
<evidence type="ECO:0000313" key="4">
    <source>
        <dbReference type="Proteomes" id="UP000760480"/>
    </source>
</evidence>
<protein>
    <submittedName>
        <fullName evidence="3">IS4/IS5 family transposase</fullName>
    </submittedName>
</protein>
<keyword evidence="4" id="KW-1185">Reference proteome</keyword>
<dbReference type="EMBL" id="SPMZ01000082">
    <property type="protein sequence ID" value="NMQ21241.1"/>
    <property type="molecule type" value="Genomic_DNA"/>
</dbReference>
<proteinExistence type="predicted"/>
<evidence type="ECO:0000259" key="2">
    <source>
        <dbReference type="Pfam" id="PF01609"/>
    </source>
</evidence>
<dbReference type="Pfam" id="PF01609">
    <property type="entry name" value="DDE_Tnp_1"/>
    <property type="match status" value="1"/>
</dbReference>